<evidence type="ECO:0000313" key="12">
    <source>
        <dbReference type="EnsemblMetazoa" id="ISCW021967-PA"/>
    </source>
</evidence>
<evidence type="ECO:0000313" key="11">
    <source>
        <dbReference type="EMBL" id="EEC17747.1"/>
    </source>
</evidence>
<feature type="transmembrane region" description="Helical" evidence="9">
    <location>
        <begin position="163"/>
        <end position="184"/>
    </location>
</feature>
<sequence length="407" mass="45824">MTRLALAVSLVLLCAGGTAAGPADGSTLLLEDHVYESRTFDGASGALVIYCNPGEPPSYLALFKSLYIEFRLVPEHYSLFEGADADEVRSQHTSRLASWMPLLPWRQSTIGFPTFRPHCVGLVSDDEFRFEFVVRQANYWKIFQLCLGVVLFFTVPSLCRNVLVFYSAGVTFGVLASLLLAVFILSRLLPRRSTAYGVLFFGWSLVLYVLQLLWSNLYDVLEQYKHLLAGYVAVSALVSFGVCYRLGPPSHPRTLDLLQWSLQLLSLGLVFLSSELREVTGAVVLVLLAAYNFPAAWSAKLRTHWKRRFPPEVKLLTEDEYLQQADVETRKELARLREFCASPDCKTWTVVTKLKDPVRFALFVQGQSHLADDEVLQYELDSADNPAEMDEMTSDDSENLSFTELED</sequence>
<dbReference type="PANTHER" id="PTHR13598:SF1">
    <property type="entry name" value="AT07567P-RELATED"/>
    <property type="match status" value="1"/>
</dbReference>
<evidence type="ECO:0000256" key="10">
    <source>
        <dbReference type="SAM" id="SignalP"/>
    </source>
</evidence>
<evidence type="ECO:0007829" key="14">
    <source>
        <dbReference type="PeptideAtlas" id="B7QFX5"/>
    </source>
</evidence>
<keyword evidence="6 9" id="KW-0472">Membrane</keyword>
<evidence type="ECO:0000256" key="5">
    <source>
        <dbReference type="ARBA" id="ARBA00022989"/>
    </source>
</evidence>
<dbReference type="EMBL" id="DS928434">
    <property type="protein sequence ID" value="EEC17747.1"/>
    <property type="molecule type" value="Genomic_DNA"/>
</dbReference>
<evidence type="ECO:0000256" key="9">
    <source>
        <dbReference type="SAM" id="Phobius"/>
    </source>
</evidence>
<gene>
    <name evidence="12" type="primary">8040661</name>
    <name evidence="11" type="ORF">IscW_ISCW021967</name>
</gene>
<keyword evidence="7" id="KW-0539">Nucleus</keyword>
<dbReference type="Pfam" id="PF10225">
    <property type="entry name" value="NEMP"/>
    <property type="match status" value="1"/>
</dbReference>
<keyword evidence="5 9" id="KW-1133">Transmembrane helix</keyword>
<dbReference type="VEuPathDB" id="VectorBase:ISCW021967"/>
<accession>B7QFX5</accession>
<dbReference type="OrthoDB" id="509138at2759"/>
<evidence type="ECO:0000256" key="8">
    <source>
        <dbReference type="SAM" id="MobiDB-lite"/>
    </source>
</evidence>
<evidence type="ECO:0000256" key="6">
    <source>
        <dbReference type="ARBA" id="ARBA00023136"/>
    </source>
</evidence>
<dbReference type="STRING" id="6945.B7QFX5"/>
<dbReference type="Proteomes" id="UP000001555">
    <property type="component" value="Unassembled WGS sequence"/>
</dbReference>
<evidence type="ECO:0000256" key="3">
    <source>
        <dbReference type="ARBA" id="ARBA00022692"/>
    </source>
</evidence>
<feature type="chain" id="PRO_5010826924" evidence="10">
    <location>
        <begin position="21"/>
        <end position="407"/>
    </location>
</feature>
<dbReference type="AlphaFoldDB" id="B7QFX5"/>
<feature type="transmembrane region" description="Helical" evidence="9">
    <location>
        <begin position="196"/>
        <end position="214"/>
    </location>
</feature>
<dbReference type="GO" id="GO:0005637">
    <property type="term" value="C:nuclear inner membrane"/>
    <property type="evidence" value="ECO:0007669"/>
    <property type="project" value="UniProtKB-SubCell"/>
</dbReference>
<feature type="transmembrane region" description="Helical" evidence="9">
    <location>
        <begin position="226"/>
        <end position="247"/>
    </location>
</feature>
<evidence type="ECO:0000256" key="2">
    <source>
        <dbReference type="ARBA" id="ARBA00005748"/>
    </source>
</evidence>
<organism>
    <name type="scientific">Ixodes scapularis</name>
    <name type="common">Black-legged tick</name>
    <name type="synonym">Deer tick</name>
    <dbReference type="NCBI Taxonomy" id="6945"/>
    <lineage>
        <taxon>Eukaryota</taxon>
        <taxon>Metazoa</taxon>
        <taxon>Ecdysozoa</taxon>
        <taxon>Arthropoda</taxon>
        <taxon>Chelicerata</taxon>
        <taxon>Arachnida</taxon>
        <taxon>Acari</taxon>
        <taxon>Parasitiformes</taxon>
        <taxon>Ixodida</taxon>
        <taxon>Ixodoidea</taxon>
        <taxon>Ixodidae</taxon>
        <taxon>Ixodinae</taxon>
        <taxon>Ixodes</taxon>
    </lineage>
</organism>
<dbReference type="PANTHER" id="PTHR13598">
    <property type="entry name" value="AT07567P-RELATED"/>
    <property type="match status" value="1"/>
</dbReference>
<feature type="region of interest" description="Disordered" evidence="8">
    <location>
        <begin position="381"/>
        <end position="407"/>
    </location>
</feature>
<dbReference type="EMBL" id="ABJB010507027">
    <property type="status" value="NOT_ANNOTATED_CDS"/>
    <property type="molecule type" value="Genomic_DNA"/>
</dbReference>
<keyword evidence="13" id="KW-1185">Reference proteome</keyword>
<dbReference type="EnsemblMetazoa" id="ISCW021967-RA">
    <property type="protein sequence ID" value="ISCW021967-PA"/>
    <property type="gene ID" value="ISCW021967"/>
</dbReference>
<dbReference type="GO" id="GO:0005635">
    <property type="term" value="C:nuclear envelope"/>
    <property type="evidence" value="ECO:0000318"/>
    <property type="project" value="GO_Central"/>
</dbReference>
<dbReference type="FunCoup" id="B7QFX5">
    <property type="interactions" value="874"/>
</dbReference>
<comment type="subcellular location">
    <subcellularLocation>
        <location evidence="1">Nucleus inner membrane</location>
        <topology evidence="1">Multi-pass membrane protein</topology>
        <orientation evidence="1">Nucleoplasmic side</orientation>
    </subcellularLocation>
</comment>
<protein>
    <submittedName>
        <fullName evidence="11 12">Transmembrane protein 194A, putative</fullName>
    </submittedName>
</protein>
<feature type="signal peptide" evidence="10">
    <location>
        <begin position="1"/>
        <end position="20"/>
    </location>
</feature>
<evidence type="ECO:0000256" key="4">
    <source>
        <dbReference type="ARBA" id="ARBA00022729"/>
    </source>
</evidence>
<dbReference type="PaxDb" id="6945-B7QFX5"/>
<dbReference type="VEuPathDB" id="VectorBase:ISCP_021324"/>
<comment type="similarity">
    <text evidence="2">Belongs to the NEMP family.</text>
</comment>
<dbReference type="InParanoid" id="B7QFX5"/>
<keyword evidence="4 10" id="KW-0732">Signal</keyword>
<dbReference type="InterPro" id="IPR019358">
    <property type="entry name" value="NEMP_fam"/>
</dbReference>
<dbReference type="HOGENOM" id="CLU_025225_2_0_1"/>
<proteinExistence type="evidence at protein level"/>
<dbReference type="KEGG" id="isc:8040661"/>
<feature type="transmembrane region" description="Helical" evidence="9">
    <location>
        <begin position="279"/>
        <end position="299"/>
    </location>
</feature>
<evidence type="ECO:0000256" key="1">
    <source>
        <dbReference type="ARBA" id="ARBA00004575"/>
    </source>
</evidence>
<keyword evidence="3 9" id="KW-0812">Transmembrane</keyword>
<evidence type="ECO:0000256" key="7">
    <source>
        <dbReference type="ARBA" id="ARBA00023242"/>
    </source>
</evidence>
<name>B7QFX5_IXOSC</name>
<feature type="compositionally biased region" description="Acidic residues" evidence="8">
    <location>
        <begin position="387"/>
        <end position="407"/>
    </location>
</feature>
<keyword evidence="14" id="KW-1267">Proteomics identification</keyword>
<reference evidence="12" key="2">
    <citation type="submission" date="2020-05" db="UniProtKB">
        <authorList>
            <consortium name="EnsemblMetazoa"/>
        </authorList>
    </citation>
    <scope>IDENTIFICATION</scope>
    <source>
        <strain evidence="12">wikel</strain>
    </source>
</reference>
<dbReference type="VEuPathDB" id="VectorBase:ISCI021967"/>
<reference evidence="11 13" key="1">
    <citation type="submission" date="2008-03" db="EMBL/GenBank/DDBJ databases">
        <title>Annotation of Ixodes scapularis.</title>
        <authorList>
            <consortium name="Ixodes scapularis Genome Project Consortium"/>
            <person name="Caler E."/>
            <person name="Hannick L.I."/>
            <person name="Bidwell S."/>
            <person name="Joardar V."/>
            <person name="Thiagarajan M."/>
            <person name="Amedeo P."/>
            <person name="Galinsky K.J."/>
            <person name="Schobel S."/>
            <person name="Inman J."/>
            <person name="Hostetler J."/>
            <person name="Miller J."/>
            <person name="Hammond M."/>
            <person name="Megy K."/>
            <person name="Lawson D."/>
            <person name="Kodira C."/>
            <person name="Sutton G."/>
            <person name="Meyer J."/>
            <person name="Hill C.A."/>
            <person name="Birren B."/>
            <person name="Nene V."/>
            <person name="Collins F."/>
            <person name="Alarcon-Chaidez F."/>
            <person name="Wikel S."/>
            <person name="Strausberg R."/>
        </authorList>
    </citation>
    <scope>NUCLEOTIDE SEQUENCE [LARGE SCALE GENOMIC DNA]</scope>
    <source>
        <strain evidence="13">Wikel</strain>
        <strain evidence="11">Wikel colony</strain>
    </source>
</reference>
<evidence type="ECO:0000313" key="13">
    <source>
        <dbReference type="Proteomes" id="UP000001555"/>
    </source>
</evidence>